<evidence type="ECO:0000256" key="6">
    <source>
        <dbReference type="ARBA" id="ARBA00023239"/>
    </source>
</evidence>
<comment type="similarity">
    <text evidence="2 8">Belongs to the PTPS family. QueD subfamily.</text>
</comment>
<evidence type="ECO:0000256" key="7">
    <source>
        <dbReference type="ARBA" id="ARBA00048807"/>
    </source>
</evidence>
<comment type="catalytic activity">
    <reaction evidence="7 8">
        <text>7,8-dihydroneopterin 3'-triphosphate + H2O = 6-carboxy-5,6,7,8-tetrahydropterin + triphosphate + acetaldehyde + 2 H(+)</text>
        <dbReference type="Rhea" id="RHEA:27966"/>
        <dbReference type="ChEBI" id="CHEBI:15343"/>
        <dbReference type="ChEBI" id="CHEBI:15377"/>
        <dbReference type="ChEBI" id="CHEBI:15378"/>
        <dbReference type="ChEBI" id="CHEBI:18036"/>
        <dbReference type="ChEBI" id="CHEBI:58462"/>
        <dbReference type="ChEBI" id="CHEBI:61032"/>
        <dbReference type="EC" id="4.1.2.50"/>
    </reaction>
</comment>
<evidence type="ECO:0000256" key="5">
    <source>
        <dbReference type="ARBA" id="ARBA00022833"/>
    </source>
</evidence>
<protein>
    <recommendedName>
        <fullName evidence="3 8">6-carboxy-5,6,7,8-tetrahydropterin synthase</fullName>
        <ecNumber evidence="8">4.-.-.-</ecNumber>
    </recommendedName>
</protein>
<comment type="cofactor">
    <cofactor evidence="8">
        <name>Zn(2+)</name>
        <dbReference type="ChEBI" id="CHEBI:29105"/>
    </cofactor>
    <text evidence="8">Binds 1 zinc ion per subunit.</text>
</comment>
<dbReference type="Pfam" id="PF01242">
    <property type="entry name" value="PTPS"/>
    <property type="match status" value="1"/>
</dbReference>
<evidence type="ECO:0000256" key="3">
    <source>
        <dbReference type="ARBA" id="ARBA00018141"/>
    </source>
</evidence>
<dbReference type="EMBL" id="CAKLPY010000001">
    <property type="protein sequence ID" value="CAH0995141.1"/>
    <property type="molecule type" value="Genomic_DNA"/>
</dbReference>
<dbReference type="RefSeq" id="WP_238805528.1">
    <property type="nucleotide sequence ID" value="NZ_CAKLPY010000001.1"/>
</dbReference>
<evidence type="ECO:0000256" key="4">
    <source>
        <dbReference type="ARBA" id="ARBA00022723"/>
    </source>
</evidence>
<dbReference type="SUPFAM" id="SSF55620">
    <property type="entry name" value="Tetrahydrobiopterin biosynthesis enzymes-like"/>
    <property type="match status" value="1"/>
</dbReference>
<dbReference type="GO" id="GO:0070497">
    <property type="term" value="F:6-carboxytetrahydropterin synthase activity"/>
    <property type="evidence" value="ECO:0007669"/>
    <property type="project" value="UniProtKB-EC"/>
</dbReference>
<dbReference type="PIRSF" id="PIRSF006113">
    <property type="entry name" value="PTP_synth"/>
    <property type="match status" value="1"/>
</dbReference>
<evidence type="ECO:0000256" key="8">
    <source>
        <dbReference type="PIRNR" id="PIRNR006113"/>
    </source>
</evidence>
<comment type="caution">
    <text evidence="9">The sequence shown here is derived from an EMBL/GenBank/DDBJ whole genome shotgun (WGS) entry which is preliminary data.</text>
</comment>
<accession>A0ABN8ET83</accession>
<keyword evidence="4 8" id="KW-0479">Metal-binding</keyword>
<keyword evidence="6 8" id="KW-0456">Lyase</keyword>
<dbReference type="InterPro" id="IPR007115">
    <property type="entry name" value="6-PTP_synth/QueD"/>
</dbReference>
<organism evidence="9 10">
    <name type="scientific">Emticicia aquatica</name>
    <dbReference type="NCBI Taxonomy" id="1681835"/>
    <lineage>
        <taxon>Bacteria</taxon>
        <taxon>Pseudomonadati</taxon>
        <taxon>Bacteroidota</taxon>
        <taxon>Cytophagia</taxon>
        <taxon>Cytophagales</taxon>
        <taxon>Leadbetterellaceae</taxon>
        <taxon>Emticicia</taxon>
    </lineage>
</organism>
<evidence type="ECO:0000313" key="9">
    <source>
        <dbReference type="EMBL" id="CAH0995141.1"/>
    </source>
</evidence>
<proteinExistence type="inferred from homology"/>
<dbReference type="PANTHER" id="PTHR12589">
    <property type="entry name" value="PYRUVOYL TETRAHYDROBIOPTERIN SYNTHASE"/>
    <property type="match status" value="1"/>
</dbReference>
<dbReference type="InterPro" id="IPR038418">
    <property type="entry name" value="6-PTP_synth/QueD_sf"/>
</dbReference>
<dbReference type="Gene3D" id="3.30.479.10">
    <property type="entry name" value="6-pyruvoyl tetrahydropterin synthase/QueD"/>
    <property type="match status" value="1"/>
</dbReference>
<dbReference type="PANTHER" id="PTHR12589:SF7">
    <property type="entry name" value="6-PYRUVOYL TETRAHYDROBIOPTERIN SYNTHASE"/>
    <property type="match status" value="1"/>
</dbReference>
<keyword evidence="10" id="KW-1185">Reference proteome</keyword>
<evidence type="ECO:0000256" key="1">
    <source>
        <dbReference type="ARBA" id="ARBA00005061"/>
    </source>
</evidence>
<dbReference type="Proteomes" id="UP000837932">
    <property type="component" value="Unassembled WGS sequence"/>
</dbReference>
<reference evidence="9" key="1">
    <citation type="submission" date="2021-12" db="EMBL/GenBank/DDBJ databases">
        <authorList>
            <person name="Rodrigo-Torres L."/>
            <person name="Arahal R. D."/>
            <person name="Lucena T."/>
        </authorList>
    </citation>
    <scope>NUCLEOTIDE SEQUENCE</scope>
    <source>
        <strain evidence="9">CECT 8858</strain>
    </source>
</reference>
<keyword evidence="8" id="KW-0671">Queuosine biosynthesis</keyword>
<comment type="pathway">
    <text evidence="1 8">Purine metabolism; 7-cyano-7-deazaguanine biosynthesis.</text>
</comment>
<evidence type="ECO:0000256" key="2">
    <source>
        <dbReference type="ARBA" id="ARBA00008900"/>
    </source>
</evidence>
<sequence>MIYITRRETFNAAHQLYNPKWTKEKNREVFGLCSNIHGHNWELYVTVKGKINEETGFVMDLKDLSKIMKNEIVDKVDHTFLNTDVPFLKDKLPSTENFAIEIWKILHPIVPNYCNGTLHKIKLVETANHFVEYFGEN</sequence>
<gene>
    <name evidence="9" type="primary">queD</name>
    <name evidence="9" type="ORF">EMA8858_01261</name>
</gene>
<dbReference type="EC" id="4.-.-.-" evidence="8"/>
<name>A0ABN8ET83_9BACT</name>
<keyword evidence="5 8" id="KW-0862">Zinc</keyword>
<evidence type="ECO:0000313" key="10">
    <source>
        <dbReference type="Proteomes" id="UP000837932"/>
    </source>
</evidence>